<dbReference type="KEGG" id="str:Sterm_0786"/>
<evidence type="ECO:0008006" key="3">
    <source>
        <dbReference type="Google" id="ProtNLM"/>
    </source>
</evidence>
<dbReference type="InterPro" id="IPR021530">
    <property type="entry name" value="AllH-like"/>
</dbReference>
<proteinExistence type="predicted"/>
<dbReference type="HOGENOM" id="CLU_072005_1_0_0"/>
<reference evidence="2" key="1">
    <citation type="submission" date="2009-09" db="EMBL/GenBank/DDBJ databases">
        <title>The complete chromosome of Sebaldella termitidis ATCC 33386.</title>
        <authorList>
            <consortium name="US DOE Joint Genome Institute (JGI-PGF)"/>
            <person name="Lucas S."/>
            <person name="Copeland A."/>
            <person name="Lapidus A."/>
            <person name="Glavina del Rio T."/>
            <person name="Dalin E."/>
            <person name="Tice H."/>
            <person name="Bruce D."/>
            <person name="Goodwin L."/>
            <person name="Pitluck S."/>
            <person name="Kyrpides N."/>
            <person name="Mavromatis K."/>
            <person name="Ivanova N."/>
            <person name="Mikhailova N."/>
            <person name="Sims D."/>
            <person name="Meincke L."/>
            <person name="Brettin T."/>
            <person name="Detter J.C."/>
            <person name="Han C."/>
            <person name="Larimer F."/>
            <person name="Land M."/>
            <person name="Hauser L."/>
            <person name="Markowitz V."/>
            <person name="Cheng J.F."/>
            <person name="Hugenholtz P."/>
            <person name="Woyke T."/>
            <person name="Wu D."/>
            <person name="Eisen J.A."/>
        </authorList>
    </citation>
    <scope>NUCLEOTIDE SEQUENCE [LARGE SCALE GENOMIC DNA]</scope>
    <source>
        <strain evidence="2">ATCC 33386 / NCTC 11300</strain>
    </source>
</reference>
<dbReference type="EMBL" id="CP001739">
    <property type="protein sequence ID" value="ACZ07658.1"/>
    <property type="molecule type" value="Genomic_DNA"/>
</dbReference>
<reference evidence="1 2" key="2">
    <citation type="journal article" date="2010" name="Stand. Genomic Sci.">
        <title>Complete genome sequence of Sebaldella termitidis type strain (NCTC 11300).</title>
        <authorList>
            <person name="Harmon-Smith M."/>
            <person name="Celia L."/>
            <person name="Chertkov O."/>
            <person name="Lapidus A."/>
            <person name="Copeland A."/>
            <person name="Glavina Del Rio T."/>
            <person name="Nolan M."/>
            <person name="Lucas S."/>
            <person name="Tice H."/>
            <person name="Cheng J.F."/>
            <person name="Han C."/>
            <person name="Detter J.C."/>
            <person name="Bruce D."/>
            <person name="Goodwin L."/>
            <person name="Pitluck S."/>
            <person name="Pati A."/>
            <person name="Liolios K."/>
            <person name="Ivanova N."/>
            <person name="Mavromatis K."/>
            <person name="Mikhailova N."/>
            <person name="Chen A."/>
            <person name="Palaniappan K."/>
            <person name="Land M."/>
            <person name="Hauser L."/>
            <person name="Chang Y.J."/>
            <person name="Jeffries C.D."/>
            <person name="Brettin T."/>
            <person name="Goker M."/>
            <person name="Beck B."/>
            <person name="Bristow J."/>
            <person name="Eisen J.A."/>
            <person name="Markowitz V."/>
            <person name="Hugenholtz P."/>
            <person name="Kyrpides N.C."/>
            <person name="Klenk H.P."/>
            <person name="Chen F."/>
        </authorList>
    </citation>
    <scope>NUCLEOTIDE SEQUENCE [LARGE SCALE GENOMIC DNA]</scope>
    <source>
        <strain evidence="2">ATCC 33386 / NCTC 11300</strain>
    </source>
</reference>
<dbReference type="eggNOG" id="ENOG5032WGX">
    <property type="taxonomic scope" value="Bacteria"/>
</dbReference>
<evidence type="ECO:0000313" key="2">
    <source>
        <dbReference type="Proteomes" id="UP000000845"/>
    </source>
</evidence>
<protein>
    <recommendedName>
        <fullName evidence="3">DUF2877 domain-containing protein</fullName>
    </recommendedName>
</protein>
<evidence type="ECO:0000313" key="1">
    <source>
        <dbReference type="EMBL" id="ACZ07658.1"/>
    </source>
</evidence>
<dbReference type="Pfam" id="PF11392">
    <property type="entry name" value="AllH"/>
    <property type="match status" value="1"/>
</dbReference>
<name>D1AQ80_SEBTE</name>
<organism evidence="1 2">
    <name type="scientific">Sebaldella termitidis (strain ATCC 33386 / NCTC 11300)</name>
    <dbReference type="NCBI Taxonomy" id="526218"/>
    <lineage>
        <taxon>Bacteria</taxon>
        <taxon>Fusobacteriati</taxon>
        <taxon>Fusobacteriota</taxon>
        <taxon>Fusobacteriia</taxon>
        <taxon>Fusobacteriales</taxon>
        <taxon>Leptotrichiaceae</taxon>
        <taxon>Sebaldella</taxon>
    </lineage>
</organism>
<accession>D1AQ80</accession>
<dbReference type="AlphaFoldDB" id="D1AQ80"/>
<dbReference type="RefSeq" id="WP_012860254.1">
    <property type="nucleotide sequence ID" value="NC_013517.1"/>
</dbReference>
<keyword evidence="2" id="KW-1185">Reference proteome</keyword>
<dbReference type="STRING" id="526218.Sterm_0786"/>
<dbReference type="Proteomes" id="UP000000845">
    <property type="component" value="Chromosome"/>
</dbReference>
<sequence length="301" mass="34299">MRAVSSNSYSENILLVLEKEDKGKLHSLFETSINLKFGERLINISCNNTVMPPFGIQVPEYCIKKITADMENREEIIFDSTEKSLLFKDMDLKLNLRGKVYDSRILPVQADKKNAEKNIKEILDYFLGNNEKNGFGIGSREFVKVITDVENSTLNEEVLVKINNIRKDIEAGKTEIKSYNYFLGRGEGLTPGGDDFIIGIMAAMNFFNHKKTGKLKKELMQDIYKKTTDISAEYLYYGVISCFSLNITEFCKKLLLNNINKEEEKKALYKSYENLIKNGHTSGVDTLMGILLYIITALKTV</sequence>
<gene>
    <name evidence="1" type="ordered locus">Sterm_0786</name>
</gene>